<dbReference type="Proteomes" id="UP000268329">
    <property type="component" value="Chromosome"/>
</dbReference>
<dbReference type="Pfam" id="PF13191">
    <property type="entry name" value="AAA_16"/>
    <property type="match status" value="1"/>
</dbReference>
<dbReference type="SMART" id="SM00530">
    <property type="entry name" value="HTH_XRE"/>
    <property type="match status" value="1"/>
</dbReference>
<evidence type="ECO:0000256" key="2">
    <source>
        <dbReference type="ARBA" id="ARBA00023015"/>
    </source>
</evidence>
<dbReference type="OrthoDB" id="581105at2"/>
<dbReference type="Gene3D" id="3.40.50.300">
    <property type="entry name" value="P-loop containing nucleotide triphosphate hydrolases"/>
    <property type="match status" value="1"/>
</dbReference>
<evidence type="ECO:0000259" key="5">
    <source>
        <dbReference type="PROSITE" id="PS50943"/>
    </source>
</evidence>
<dbReference type="PRINTS" id="PR00364">
    <property type="entry name" value="DISEASERSIST"/>
</dbReference>
<dbReference type="SUPFAM" id="SSF47413">
    <property type="entry name" value="lambda repressor-like DNA-binding domains"/>
    <property type="match status" value="1"/>
</dbReference>
<organism evidence="6 7">
    <name type="scientific">Streptomyces dangxiongensis</name>
    <dbReference type="NCBI Taxonomy" id="1442032"/>
    <lineage>
        <taxon>Bacteria</taxon>
        <taxon>Bacillati</taxon>
        <taxon>Actinomycetota</taxon>
        <taxon>Actinomycetes</taxon>
        <taxon>Kitasatosporales</taxon>
        <taxon>Streptomycetaceae</taxon>
        <taxon>Streptomyces</taxon>
    </lineage>
</organism>
<dbReference type="AlphaFoldDB" id="A0A3G2JG03"/>
<accession>A0A3G2JG03</accession>
<keyword evidence="2" id="KW-0805">Transcription regulation</keyword>
<keyword evidence="1" id="KW-0902">Two-component regulatory system</keyword>
<dbReference type="Gene3D" id="1.10.10.10">
    <property type="entry name" value="Winged helix-like DNA-binding domain superfamily/Winged helix DNA-binding domain"/>
    <property type="match status" value="1"/>
</dbReference>
<gene>
    <name evidence="6" type="ORF">D9753_22540</name>
</gene>
<feature type="region of interest" description="Disordered" evidence="4">
    <location>
        <begin position="353"/>
        <end position="383"/>
    </location>
</feature>
<evidence type="ECO:0000256" key="1">
    <source>
        <dbReference type="ARBA" id="ARBA00023012"/>
    </source>
</evidence>
<dbReference type="GO" id="GO:0003677">
    <property type="term" value="F:DNA binding"/>
    <property type="evidence" value="ECO:0007669"/>
    <property type="project" value="InterPro"/>
</dbReference>
<dbReference type="KEGG" id="sdd:D9753_22540"/>
<dbReference type="InterPro" id="IPR001387">
    <property type="entry name" value="Cro/C1-type_HTH"/>
</dbReference>
<sequence length="725" mass="79210">MSHLRSAGTATSHRLHRAEPLSVRTQIRTFRQRTGLTQRQFAELAGVGVRTLRDIESGRVEQPQERTLRSLAVVLGLDVDDLRRSMTDMRKPVDQDGTGLRIGILGALTIERDGVVSEVRAFKLRRLLSLLALCHPQPAGLDEIGSTLWPKEPPRSYQNLIHTYVSQARGLLRSPESGPAGQATSYLVRTPTGYALSLGRDQVDLTRFRGLAEKARQAHAAGEAGAAYEFASLAHHCWRGPILADEPLLALHPAATAAVRRRIENLLLYADLALRFQQPEHVVPALRAAAEDEPLHEGLQARLMLALASCGEQYEALRVFADVTQRLDGELGLQPGPELRQAHLRVLQQELTWPGNGPLTRQQADAPRHSGPAAPHPAPEVRPSQLPARTRHFVGRAAQLGDLDQLFLAAGERDGQVPAALITGPPGVGKTALALRWAHRVLDRFPDGQLYIDLHGHARRGPLDALTALASFLRALGVPDGSIPDTLDEAANLFRTRLSGRRVLVVLDNARDEDQIRPLIPGDAGCAVLVTSRNTLPGLVARDGVRRVFVDALDDEDVLALLGRLLGPERVGVEALAAMALGRYCGGLPLMVRILATRLAQHPCLSIAQYYVELQDAGLFRRPSVPGDLLLSSVQTAFELSYTALPEPARRVFRLLGRTDGNGITAYGLADAAGMTPAETRWVLYRLVDASLLREHAPGRFSMSTPLLRYAQALLDQEEERFQPV</sequence>
<keyword evidence="3" id="KW-0804">Transcription</keyword>
<feature type="domain" description="HTH cro/C1-type" evidence="5">
    <location>
        <begin position="27"/>
        <end position="82"/>
    </location>
</feature>
<evidence type="ECO:0000313" key="7">
    <source>
        <dbReference type="Proteomes" id="UP000268329"/>
    </source>
</evidence>
<dbReference type="Gene3D" id="1.25.40.10">
    <property type="entry name" value="Tetratricopeptide repeat domain"/>
    <property type="match status" value="1"/>
</dbReference>
<dbReference type="SUPFAM" id="SSF46894">
    <property type="entry name" value="C-terminal effector domain of the bipartite response regulators"/>
    <property type="match status" value="1"/>
</dbReference>
<dbReference type="InterPro" id="IPR011990">
    <property type="entry name" value="TPR-like_helical_dom_sf"/>
</dbReference>
<evidence type="ECO:0000256" key="3">
    <source>
        <dbReference type="ARBA" id="ARBA00023163"/>
    </source>
</evidence>
<dbReference type="InterPro" id="IPR016032">
    <property type="entry name" value="Sig_transdc_resp-reg_C-effctor"/>
</dbReference>
<reference evidence="6 7" key="1">
    <citation type="submission" date="2018-10" db="EMBL/GenBank/DDBJ databases">
        <title>The genome of Streptomyces dangxiongensis Z022.</title>
        <authorList>
            <person name="Zhang B."/>
        </authorList>
    </citation>
    <scope>NUCLEOTIDE SEQUENCE [LARGE SCALE GENOMIC DNA]</scope>
    <source>
        <strain evidence="6 7">Z022</strain>
    </source>
</reference>
<dbReference type="PROSITE" id="PS50943">
    <property type="entry name" value="HTH_CROC1"/>
    <property type="match status" value="1"/>
</dbReference>
<proteinExistence type="predicted"/>
<dbReference type="CDD" id="cd15831">
    <property type="entry name" value="BTAD"/>
    <property type="match status" value="1"/>
</dbReference>
<protein>
    <submittedName>
        <fullName evidence="6">Helix-turn-helix domain-containing protein</fullName>
    </submittedName>
</protein>
<dbReference type="SUPFAM" id="SSF52540">
    <property type="entry name" value="P-loop containing nucleoside triphosphate hydrolases"/>
    <property type="match status" value="1"/>
</dbReference>
<dbReference type="SMART" id="SM01043">
    <property type="entry name" value="BTAD"/>
    <property type="match status" value="1"/>
</dbReference>
<dbReference type="InterPro" id="IPR005158">
    <property type="entry name" value="BTAD"/>
</dbReference>
<evidence type="ECO:0000313" key="6">
    <source>
        <dbReference type="EMBL" id="AYN41194.1"/>
    </source>
</evidence>
<dbReference type="SUPFAM" id="SSF48452">
    <property type="entry name" value="TPR-like"/>
    <property type="match status" value="1"/>
</dbReference>
<dbReference type="GO" id="GO:0006355">
    <property type="term" value="P:regulation of DNA-templated transcription"/>
    <property type="evidence" value="ECO:0007669"/>
    <property type="project" value="InterPro"/>
</dbReference>
<dbReference type="Pfam" id="PF13560">
    <property type="entry name" value="HTH_31"/>
    <property type="match status" value="1"/>
</dbReference>
<dbReference type="InterPro" id="IPR010982">
    <property type="entry name" value="Lambda_DNA-bd_dom_sf"/>
</dbReference>
<dbReference type="EMBL" id="CP033073">
    <property type="protein sequence ID" value="AYN41194.1"/>
    <property type="molecule type" value="Genomic_DNA"/>
</dbReference>
<dbReference type="InterPro" id="IPR027417">
    <property type="entry name" value="P-loop_NTPase"/>
</dbReference>
<dbReference type="InterPro" id="IPR041664">
    <property type="entry name" value="AAA_16"/>
</dbReference>
<dbReference type="CDD" id="cd00093">
    <property type="entry name" value="HTH_XRE"/>
    <property type="match status" value="1"/>
</dbReference>
<dbReference type="Pfam" id="PF03704">
    <property type="entry name" value="BTAD"/>
    <property type="match status" value="1"/>
</dbReference>
<dbReference type="RefSeq" id="WP_121788633.1">
    <property type="nucleotide sequence ID" value="NZ_CP033073.1"/>
</dbReference>
<dbReference type="Gene3D" id="1.10.260.40">
    <property type="entry name" value="lambda repressor-like DNA-binding domains"/>
    <property type="match status" value="1"/>
</dbReference>
<dbReference type="PANTHER" id="PTHR35807:SF1">
    <property type="entry name" value="TRANSCRIPTIONAL REGULATOR REDD"/>
    <property type="match status" value="1"/>
</dbReference>
<name>A0A3G2JG03_9ACTN</name>
<dbReference type="InterPro" id="IPR036388">
    <property type="entry name" value="WH-like_DNA-bd_sf"/>
</dbReference>
<dbReference type="PANTHER" id="PTHR35807">
    <property type="entry name" value="TRANSCRIPTIONAL REGULATOR REDD-RELATED"/>
    <property type="match status" value="1"/>
</dbReference>
<dbReference type="GO" id="GO:0000160">
    <property type="term" value="P:phosphorelay signal transduction system"/>
    <property type="evidence" value="ECO:0007669"/>
    <property type="project" value="UniProtKB-KW"/>
</dbReference>
<keyword evidence="7" id="KW-1185">Reference proteome</keyword>
<evidence type="ECO:0000256" key="4">
    <source>
        <dbReference type="SAM" id="MobiDB-lite"/>
    </source>
</evidence>
<dbReference type="InterPro" id="IPR051677">
    <property type="entry name" value="AfsR-DnrI-RedD_regulator"/>
</dbReference>